<evidence type="ECO:0000313" key="1">
    <source>
        <dbReference type="EMBL" id="KDR75005.1"/>
    </source>
</evidence>
<protein>
    <submittedName>
        <fullName evidence="1">Uncharacterized protein</fullName>
    </submittedName>
</protein>
<dbReference type="HOGENOM" id="CLU_1049901_0_0_1"/>
<accession>A0A067SVR6</accession>
<proteinExistence type="predicted"/>
<dbReference type="CDD" id="cd21037">
    <property type="entry name" value="MLKL_NTD"/>
    <property type="match status" value="1"/>
</dbReference>
<gene>
    <name evidence="1" type="ORF">GALMADRAFT_521010</name>
</gene>
<dbReference type="InterPro" id="IPR059179">
    <property type="entry name" value="MLKL-like_MCAfunc"/>
</dbReference>
<dbReference type="STRING" id="685588.A0A067SVR6"/>
<reference evidence="2" key="1">
    <citation type="journal article" date="2014" name="Proc. Natl. Acad. Sci. U.S.A.">
        <title>Extensive sampling of basidiomycete genomes demonstrates inadequacy of the white-rot/brown-rot paradigm for wood decay fungi.</title>
        <authorList>
            <person name="Riley R."/>
            <person name="Salamov A.A."/>
            <person name="Brown D.W."/>
            <person name="Nagy L.G."/>
            <person name="Floudas D."/>
            <person name="Held B.W."/>
            <person name="Levasseur A."/>
            <person name="Lombard V."/>
            <person name="Morin E."/>
            <person name="Otillar R."/>
            <person name="Lindquist E.A."/>
            <person name="Sun H."/>
            <person name="LaButti K.M."/>
            <person name="Schmutz J."/>
            <person name="Jabbour D."/>
            <person name="Luo H."/>
            <person name="Baker S.E."/>
            <person name="Pisabarro A.G."/>
            <person name="Walton J.D."/>
            <person name="Blanchette R.A."/>
            <person name="Henrissat B."/>
            <person name="Martin F."/>
            <person name="Cullen D."/>
            <person name="Hibbett D.S."/>
            <person name="Grigoriev I.V."/>
        </authorList>
    </citation>
    <scope>NUCLEOTIDE SEQUENCE [LARGE SCALE GENOMIC DNA]</scope>
    <source>
        <strain evidence="2">CBS 339.88</strain>
    </source>
</reference>
<organism evidence="1 2">
    <name type="scientific">Galerina marginata (strain CBS 339.88)</name>
    <dbReference type="NCBI Taxonomy" id="685588"/>
    <lineage>
        <taxon>Eukaryota</taxon>
        <taxon>Fungi</taxon>
        <taxon>Dikarya</taxon>
        <taxon>Basidiomycota</taxon>
        <taxon>Agaricomycotina</taxon>
        <taxon>Agaricomycetes</taxon>
        <taxon>Agaricomycetidae</taxon>
        <taxon>Agaricales</taxon>
        <taxon>Agaricineae</taxon>
        <taxon>Strophariaceae</taxon>
        <taxon>Galerina</taxon>
    </lineage>
</organism>
<keyword evidence="2" id="KW-1185">Reference proteome</keyword>
<dbReference type="EMBL" id="KL142381">
    <property type="protein sequence ID" value="KDR75005.1"/>
    <property type="molecule type" value="Genomic_DNA"/>
</dbReference>
<evidence type="ECO:0000313" key="2">
    <source>
        <dbReference type="Proteomes" id="UP000027222"/>
    </source>
</evidence>
<dbReference type="Proteomes" id="UP000027222">
    <property type="component" value="Unassembled WGS sequence"/>
</dbReference>
<sequence>MAGKTTTTTNPPSRSAKDLFKFFRKAEQVLSLRHGVLDVLRLAVDFAPLRAAAAQALELVGMIQEARNNSTVCKNLVEDACHIVFCVYSECKAICGESEPYKEVPVRIMLHVDALIWTLYKIRDACSKITSRGFITSAIWYTSDKKTINKLHQTLNLTLGMFDASSRITVSSLLEQYPIQVQAQAPTPVTNRHISFSNCGNTNYIFHPTEIYEVPGSADLATLAHIGEVAADAFLGRAGPFEKPHVIHRIVIS</sequence>
<dbReference type="AlphaFoldDB" id="A0A067SVR6"/>
<name>A0A067SVR6_GALM3</name>